<gene>
    <name evidence="2" type="ORF">J2W61_005436</name>
</gene>
<accession>A0AAW8M2J7</accession>
<name>A0AAW8M2J7_AGRTU</name>
<proteinExistence type="predicted"/>
<evidence type="ECO:0000313" key="2">
    <source>
        <dbReference type="EMBL" id="MDR6705561.1"/>
    </source>
</evidence>
<dbReference type="AlphaFoldDB" id="A0AAW8M2J7"/>
<comment type="caution">
    <text evidence="2">The sequence shown here is derived from an EMBL/GenBank/DDBJ whole genome shotgun (WGS) entry which is preliminary data.</text>
</comment>
<feature type="signal peptide" evidence="1">
    <location>
        <begin position="1"/>
        <end position="21"/>
    </location>
</feature>
<feature type="chain" id="PRO_5043790653" evidence="1">
    <location>
        <begin position="22"/>
        <end position="179"/>
    </location>
</feature>
<organism evidence="2 3">
    <name type="scientific">Agrobacterium tumefaciens</name>
    <dbReference type="NCBI Taxonomy" id="358"/>
    <lineage>
        <taxon>Bacteria</taxon>
        <taxon>Pseudomonadati</taxon>
        <taxon>Pseudomonadota</taxon>
        <taxon>Alphaproteobacteria</taxon>
        <taxon>Hyphomicrobiales</taxon>
        <taxon>Rhizobiaceae</taxon>
        <taxon>Rhizobium/Agrobacterium group</taxon>
        <taxon>Agrobacterium</taxon>
        <taxon>Agrobacterium tumefaciens complex</taxon>
    </lineage>
</organism>
<sequence length="179" mass="19171">MRFMSLATFAAISLLSFYSHSHGEEIAGKPYNKIKICAQDADEFAPKVNRFLTRVFGNKYNVVSANAIESDTADQFTLIYFGTASSLDRPSCLTEAPGLSTLVARLSADYEGRGGVLPLLEGGVVAHQLCGLAVAPSGDGHANFVASVQFKATTCTTSNILSIFGLDAQYCDRNNCDLK</sequence>
<evidence type="ECO:0000256" key="1">
    <source>
        <dbReference type="SAM" id="SignalP"/>
    </source>
</evidence>
<evidence type="ECO:0000313" key="3">
    <source>
        <dbReference type="Proteomes" id="UP001265315"/>
    </source>
</evidence>
<keyword evidence="1" id="KW-0732">Signal</keyword>
<protein>
    <submittedName>
        <fullName evidence="2">Uncharacterized protein</fullName>
    </submittedName>
</protein>
<dbReference type="Proteomes" id="UP001265315">
    <property type="component" value="Unassembled WGS sequence"/>
</dbReference>
<dbReference type="EMBL" id="JAVDSW010000012">
    <property type="protein sequence ID" value="MDR6705561.1"/>
    <property type="molecule type" value="Genomic_DNA"/>
</dbReference>
<reference evidence="2" key="1">
    <citation type="submission" date="2023-07" db="EMBL/GenBank/DDBJ databases">
        <title>Sorghum-associated microbial communities from plants grown in Nebraska, USA.</title>
        <authorList>
            <person name="Schachtman D."/>
        </authorList>
    </citation>
    <scope>NUCLEOTIDE SEQUENCE</scope>
    <source>
        <strain evidence="2">1457</strain>
    </source>
</reference>